<dbReference type="GO" id="GO:0005829">
    <property type="term" value="C:cytosol"/>
    <property type="evidence" value="ECO:0007669"/>
    <property type="project" value="TreeGrafter"/>
</dbReference>
<dbReference type="Proteomes" id="UP000178930">
    <property type="component" value="Unassembled WGS sequence"/>
</dbReference>
<keyword evidence="7" id="KW-0067">ATP-binding</keyword>
<dbReference type="PANTHER" id="PTHR23117:SF13">
    <property type="entry name" value="GUANYLATE KINASE"/>
    <property type="match status" value="1"/>
</dbReference>
<reference evidence="10 11" key="1">
    <citation type="journal article" date="2016" name="Nat. Commun.">
        <title>Thousands of microbial genomes shed light on interconnected biogeochemical processes in an aquifer system.</title>
        <authorList>
            <person name="Anantharaman K."/>
            <person name="Brown C.T."/>
            <person name="Hug L.A."/>
            <person name="Sharon I."/>
            <person name="Castelle C.J."/>
            <person name="Probst A.J."/>
            <person name="Thomas B.C."/>
            <person name="Singh A."/>
            <person name="Wilkins M.J."/>
            <person name="Karaoz U."/>
            <person name="Brodie E.L."/>
            <person name="Williams K.H."/>
            <person name="Hubbard S.S."/>
            <person name="Banfield J.F."/>
        </authorList>
    </citation>
    <scope>NUCLEOTIDE SEQUENCE [LARGE SCALE GENOMIC DNA]</scope>
</reference>
<protein>
    <recommendedName>
        <fullName evidence="3">Guanylate kinase</fullName>
        <ecNumber evidence="2">2.7.4.8</ecNumber>
    </recommendedName>
    <alternativeName>
        <fullName evidence="8">GMP kinase</fullName>
    </alternativeName>
</protein>
<dbReference type="GO" id="GO:0004385">
    <property type="term" value="F:GMP kinase activity"/>
    <property type="evidence" value="ECO:0007669"/>
    <property type="project" value="UniProtKB-EC"/>
</dbReference>
<dbReference type="InterPro" id="IPR027417">
    <property type="entry name" value="P-loop_NTPase"/>
</dbReference>
<dbReference type="InterPro" id="IPR017665">
    <property type="entry name" value="Guanylate_kinase"/>
</dbReference>
<dbReference type="SMART" id="SM00072">
    <property type="entry name" value="GuKc"/>
    <property type="match status" value="1"/>
</dbReference>
<name>A0A1G1XZ35_9BACT</name>
<keyword evidence="6 10" id="KW-0418">Kinase</keyword>
<keyword evidence="4" id="KW-0808">Transferase</keyword>
<evidence type="ECO:0000256" key="3">
    <source>
        <dbReference type="ARBA" id="ARBA00016296"/>
    </source>
</evidence>
<dbReference type="FunFam" id="3.30.63.10:FF:000002">
    <property type="entry name" value="Guanylate kinase 1"/>
    <property type="match status" value="1"/>
</dbReference>
<dbReference type="Pfam" id="PF00625">
    <property type="entry name" value="Guanylate_kin"/>
    <property type="match status" value="1"/>
</dbReference>
<evidence type="ECO:0000256" key="6">
    <source>
        <dbReference type="ARBA" id="ARBA00022777"/>
    </source>
</evidence>
<dbReference type="Gene3D" id="3.30.63.10">
    <property type="entry name" value="Guanylate Kinase phosphate binding domain"/>
    <property type="match status" value="1"/>
</dbReference>
<gene>
    <name evidence="10" type="ORF">A2729_00725</name>
</gene>
<evidence type="ECO:0000256" key="1">
    <source>
        <dbReference type="ARBA" id="ARBA00005790"/>
    </source>
</evidence>
<dbReference type="NCBIfam" id="TIGR03263">
    <property type="entry name" value="guanyl_kin"/>
    <property type="match status" value="1"/>
</dbReference>
<evidence type="ECO:0000313" key="11">
    <source>
        <dbReference type="Proteomes" id="UP000178930"/>
    </source>
</evidence>
<dbReference type="InterPro" id="IPR008144">
    <property type="entry name" value="Guanylate_kin-like_dom"/>
</dbReference>
<dbReference type="GO" id="GO:0005524">
    <property type="term" value="F:ATP binding"/>
    <property type="evidence" value="ECO:0007669"/>
    <property type="project" value="UniProtKB-KW"/>
</dbReference>
<evidence type="ECO:0000256" key="5">
    <source>
        <dbReference type="ARBA" id="ARBA00022741"/>
    </source>
</evidence>
<evidence type="ECO:0000256" key="8">
    <source>
        <dbReference type="ARBA" id="ARBA00030128"/>
    </source>
</evidence>
<evidence type="ECO:0000313" key="10">
    <source>
        <dbReference type="EMBL" id="OGY45345.1"/>
    </source>
</evidence>
<dbReference type="STRING" id="1797532.A2729_00725"/>
<evidence type="ECO:0000256" key="7">
    <source>
        <dbReference type="ARBA" id="ARBA00022840"/>
    </source>
</evidence>
<dbReference type="Gene3D" id="3.40.50.300">
    <property type="entry name" value="P-loop containing nucleotide triphosphate hydrolases"/>
    <property type="match status" value="1"/>
</dbReference>
<evidence type="ECO:0000256" key="2">
    <source>
        <dbReference type="ARBA" id="ARBA00012961"/>
    </source>
</evidence>
<dbReference type="PANTHER" id="PTHR23117">
    <property type="entry name" value="GUANYLATE KINASE-RELATED"/>
    <property type="match status" value="1"/>
</dbReference>
<accession>A0A1G1XZ35</accession>
<keyword evidence="5" id="KW-0547">Nucleotide-binding</keyword>
<dbReference type="SUPFAM" id="SSF52540">
    <property type="entry name" value="P-loop containing nucleoside triphosphate hydrolases"/>
    <property type="match status" value="1"/>
</dbReference>
<organism evidence="10 11">
    <name type="scientific">Candidatus Buchananbacteria bacterium RIFCSPHIGHO2_01_FULL_39_14</name>
    <dbReference type="NCBI Taxonomy" id="1797532"/>
    <lineage>
        <taxon>Bacteria</taxon>
        <taxon>Candidatus Buchananiibacteriota</taxon>
    </lineage>
</organism>
<dbReference type="EMBL" id="MHIB01000003">
    <property type="protein sequence ID" value="OGY45345.1"/>
    <property type="molecule type" value="Genomic_DNA"/>
</dbReference>
<comment type="similarity">
    <text evidence="1">Belongs to the guanylate kinase family.</text>
</comment>
<evidence type="ECO:0000256" key="4">
    <source>
        <dbReference type="ARBA" id="ARBA00022679"/>
    </source>
</evidence>
<comment type="caution">
    <text evidence="10">The sequence shown here is derived from an EMBL/GenBank/DDBJ whole genome shotgun (WGS) entry which is preliminary data.</text>
</comment>
<evidence type="ECO:0000259" key="9">
    <source>
        <dbReference type="PROSITE" id="PS50052"/>
    </source>
</evidence>
<dbReference type="EC" id="2.7.4.8" evidence="2"/>
<dbReference type="PROSITE" id="PS50052">
    <property type="entry name" value="GUANYLATE_KINASE_2"/>
    <property type="match status" value="1"/>
</dbReference>
<proteinExistence type="inferred from homology"/>
<dbReference type="InterPro" id="IPR008145">
    <property type="entry name" value="GK/Ca_channel_bsu"/>
</dbReference>
<sequence length="205" mass="23902">MTKINANKVRGKIFIISGPSGAGEDSVIAGLRKKISLNRVITTATRPQRPGESQGRPYYFITKKTFKKIIKQKLFIEWALVYGDYRGCTKTEIHRLIKKNKPILWKVDWHGVKTIKKLFPKTTAIFLAPPSYQILEQRLIKRGKDSLNRIKSRKKFTEEWLKHKDVYDYIVVNQEGKLQQTINKTVVIIKKEISKKQKDLTFPKF</sequence>
<dbReference type="AlphaFoldDB" id="A0A1G1XZ35"/>
<feature type="domain" description="Guanylate kinase-like" evidence="9">
    <location>
        <begin position="11"/>
        <end position="190"/>
    </location>
</feature>